<feature type="transmembrane region" description="Helical" evidence="5">
    <location>
        <begin position="82"/>
        <end position="103"/>
    </location>
</feature>
<comment type="similarity">
    <text evidence="5">Belongs to the binding-protein-dependent transport system permease family.</text>
</comment>
<sequence>MRKKAIAQNIKIIAKDWQLYSLLILPVLYYIIFKYGPMVGNVIAFRKYVQGGPWLGTEWVGLKYFKMFINDAQFWRAFRNTIIISVSTLIFTFPIPIIFALLLNEIKNVAFKKSVQTISYLPHFLSMVVVANMIYDFLSPSTGFLNRIIQFFTGHTIQFMQISGYFVPIYVISAIWQETGWGAILYLAALTNINTELYEAAEIDGAGKFKQAIHVTIPGIMPTIAILFILNLGNLLNVGFEKILLLYNPVIYDTSDVISTYLYRMAFNSNSFSYATAIGLFESIIGLLLVVGANKLTKKITETSLW</sequence>
<feature type="domain" description="ABC transmembrane type-1" evidence="6">
    <location>
        <begin position="78"/>
        <end position="293"/>
    </location>
</feature>
<dbReference type="AlphaFoldDB" id="A0A078KQ16"/>
<feature type="transmembrane region" description="Helical" evidence="5">
    <location>
        <begin position="272"/>
        <end position="291"/>
    </location>
</feature>
<proteinExistence type="inferred from homology"/>
<dbReference type="InterPro" id="IPR000515">
    <property type="entry name" value="MetI-like"/>
</dbReference>
<evidence type="ECO:0000256" key="1">
    <source>
        <dbReference type="ARBA" id="ARBA00004141"/>
    </source>
</evidence>
<evidence type="ECO:0000313" key="8">
    <source>
        <dbReference type="Proteomes" id="UP000032431"/>
    </source>
</evidence>
<organism evidence="7 8">
    <name type="scientific">[Clostridium] cellulosi</name>
    <dbReference type="NCBI Taxonomy" id="29343"/>
    <lineage>
        <taxon>Bacteria</taxon>
        <taxon>Bacillati</taxon>
        <taxon>Bacillota</taxon>
        <taxon>Clostridia</taxon>
        <taxon>Eubacteriales</taxon>
        <taxon>Oscillospiraceae</taxon>
        <taxon>Oscillospiraceae incertae sedis</taxon>
    </lineage>
</organism>
<feature type="transmembrane region" description="Helical" evidence="5">
    <location>
        <begin position="12"/>
        <end position="32"/>
    </location>
</feature>
<dbReference type="HOGENOM" id="CLU_016047_0_1_9"/>
<dbReference type="CDD" id="cd06261">
    <property type="entry name" value="TM_PBP2"/>
    <property type="match status" value="1"/>
</dbReference>
<feature type="transmembrane region" description="Helical" evidence="5">
    <location>
        <begin position="212"/>
        <end position="232"/>
    </location>
</feature>
<dbReference type="Gene3D" id="1.10.3720.10">
    <property type="entry name" value="MetI-like"/>
    <property type="match status" value="1"/>
</dbReference>
<comment type="subcellular location">
    <subcellularLocation>
        <location evidence="5">Cell membrane</location>
        <topology evidence="5">Multi-pass membrane protein</topology>
    </subcellularLocation>
    <subcellularLocation>
        <location evidence="1">Membrane</location>
        <topology evidence="1">Multi-pass membrane protein</topology>
    </subcellularLocation>
</comment>
<dbReference type="EMBL" id="LM995447">
    <property type="protein sequence ID" value="CDZ23209.1"/>
    <property type="molecule type" value="Genomic_DNA"/>
</dbReference>
<dbReference type="InterPro" id="IPR035906">
    <property type="entry name" value="MetI-like_sf"/>
</dbReference>
<protein>
    <submittedName>
        <fullName evidence="7">Binding-protein-dependent transport systems inner membrane component</fullName>
    </submittedName>
</protein>
<keyword evidence="8" id="KW-1185">Reference proteome</keyword>
<gene>
    <name evidence="7" type="ORF">CCDG5_0058</name>
</gene>
<evidence type="ECO:0000256" key="4">
    <source>
        <dbReference type="ARBA" id="ARBA00023136"/>
    </source>
</evidence>
<feature type="transmembrane region" description="Helical" evidence="5">
    <location>
        <begin position="115"/>
        <end position="135"/>
    </location>
</feature>
<dbReference type="KEGG" id="ccel:CCDG5_0058"/>
<evidence type="ECO:0000256" key="2">
    <source>
        <dbReference type="ARBA" id="ARBA00022692"/>
    </source>
</evidence>
<dbReference type="OrthoDB" id="2637002at2"/>
<evidence type="ECO:0000256" key="3">
    <source>
        <dbReference type="ARBA" id="ARBA00022989"/>
    </source>
</evidence>
<name>A0A078KQ16_9FIRM</name>
<dbReference type="PANTHER" id="PTHR43496:SF1">
    <property type="entry name" value="POLYGALACTURONAN_RHAMNOGALACTURONAN TRANSPORT SYSTEM PERMEASE PROTEIN YTEP"/>
    <property type="match status" value="1"/>
</dbReference>
<evidence type="ECO:0000313" key="7">
    <source>
        <dbReference type="EMBL" id="CDZ23209.1"/>
    </source>
</evidence>
<keyword evidence="5" id="KW-0813">Transport</keyword>
<dbReference type="GO" id="GO:0005886">
    <property type="term" value="C:plasma membrane"/>
    <property type="evidence" value="ECO:0007669"/>
    <property type="project" value="UniProtKB-SubCell"/>
</dbReference>
<dbReference type="STRING" id="29343.CCDG5_0058"/>
<evidence type="ECO:0000259" key="6">
    <source>
        <dbReference type="PROSITE" id="PS50928"/>
    </source>
</evidence>
<keyword evidence="4 5" id="KW-0472">Membrane</keyword>
<dbReference type="Pfam" id="PF00528">
    <property type="entry name" value="BPD_transp_1"/>
    <property type="match status" value="1"/>
</dbReference>
<evidence type="ECO:0000256" key="5">
    <source>
        <dbReference type="RuleBase" id="RU363032"/>
    </source>
</evidence>
<reference evidence="8" key="1">
    <citation type="submission" date="2014-07" db="EMBL/GenBank/DDBJ databases">
        <authorList>
            <person name="Wibberg D."/>
        </authorList>
    </citation>
    <scope>NUCLEOTIDE SEQUENCE [LARGE SCALE GENOMIC DNA]</scope>
    <source>
        <strain evidence="8">DG5</strain>
    </source>
</reference>
<dbReference type="GO" id="GO:0055085">
    <property type="term" value="P:transmembrane transport"/>
    <property type="evidence" value="ECO:0007669"/>
    <property type="project" value="InterPro"/>
</dbReference>
<dbReference type="PANTHER" id="PTHR43496">
    <property type="entry name" value="PROTEIN LPLB"/>
    <property type="match status" value="1"/>
</dbReference>
<keyword evidence="3 5" id="KW-1133">Transmembrane helix</keyword>
<dbReference type="PATRIC" id="fig|29343.3.peg.66"/>
<keyword evidence="2 5" id="KW-0812">Transmembrane</keyword>
<dbReference type="Proteomes" id="UP000032431">
    <property type="component" value="Chromosome I"/>
</dbReference>
<accession>A0A078KQ16</accession>
<dbReference type="SUPFAM" id="SSF161098">
    <property type="entry name" value="MetI-like"/>
    <property type="match status" value="1"/>
</dbReference>
<dbReference type="PROSITE" id="PS50928">
    <property type="entry name" value="ABC_TM1"/>
    <property type="match status" value="1"/>
</dbReference>